<sequence>MPPKLDVVIPCYNAEATLPQAVASAAAQSTVATIWLVDDASQDATRSVMAQLAAHYPQVRCEYLAQNGGAAKARNWGALQSQADFMAFLDADDVYEPSVLSAAYHSLAQFGYLGAVRLKLQPVGFPEHYLAHSGFAEAWRRLEMTVGGNMVCRRSLFLACGGFPQDELFRRFGGEDAALGIALTRSSVVGTLFSEQDAAVHHIYRPGIHAEKLLDSALFGIQNPNLTAQHLEQAEAVTQTICRRLNELAAHTAFEQRGIMPLQVNYAV</sequence>
<dbReference type="InterPro" id="IPR001173">
    <property type="entry name" value="Glyco_trans_2-like"/>
</dbReference>
<dbReference type="InterPro" id="IPR050834">
    <property type="entry name" value="Glycosyltransf_2"/>
</dbReference>
<feature type="domain" description="Glycosyltransferase 2-like" evidence="1">
    <location>
        <begin position="7"/>
        <end position="112"/>
    </location>
</feature>
<dbReference type="CDD" id="cd00761">
    <property type="entry name" value="Glyco_tranf_GTA_type"/>
    <property type="match status" value="1"/>
</dbReference>
<protein>
    <submittedName>
        <fullName evidence="2">Glycosyltransferase family 2 protein</fullName>
    </submittedName>
</protein>
<accession>A0ABY7RJN2</accession>
<keyword evidence="3" id="KW-1185">Reference proteome</keyword>
<dbReference type="PANTHER" id="PTHR43685">
    <property type="entry name" value="GLYCOSYLTRANSFERASE"/>
    <property type="match status" value="1"/>
</dbReference>
<evidence type="ECO:0000259" key="1">
    <source>
        <dbReference type="Pfam" id="PF00535"/>
    </source>
</evidence>
<dbReference type="PANTHER" id="PTHR43685:SF2">
    <property type="entry name" value="GLYCOSYLTRANSFERASE 2-LIKE DOMAIN-CONTAINING PROTEIN"/>
    <property type="match status" value="1"/>
</dbReference>
<evidence type="ECO:0000313" key="2">
    <source>
        <dbReference type="EMBL" id="WCL71746.1"/>
    </source>
</evidence>
<dbReference type="Proteomes" id="UP001221268">
    <property type="component" value="Chromosome"/>
</dbReference>
<dbReference type="Gene3D" id="3.90.550.10">
    <property type="entry name" value="Spore Coat Polysaccharide Biosynthesis Protein SpsA, Chain A"/>
    <property type="match status" value="1"/>
</dbReference>
<dbReference type="InterPro" id="IPR029044">
    <property type="entry name" value="Nucleotide-diphossugar_trans"/>
</dbReference>
<dbReference type="Pfam" id="PF00535">
    <property type="entry name" value="Glycos_transf_2"/>
    <property type="match status" value="1"/>
</dbReference>
<dbReference type="RefSeq" id="WP_237091039.1">
    <property type="nucleotide sequence ID" value="NZ_CP116766.1"/>
</dbReference>
<dbReference type="SUPFAM" id="SSF53448">
    <property type="entry name" value="Nucleotide-diphospho-sugar transferases"/>
    <property type="match status" value="1"/>
</dbReference>
<dbReference type="EMBL" id="CP116766">
    <property type="protein sequence ID" value="WCL71746.1"/>
    <property type="molecule type" value="Genomic_DNA"/>
</dbReference>
<name>A0ABY7RJN2_9NEIS</name>
<evidence type="ECO:0000313" key="3">
    <source>
        <dbReference type="Proteomes" id="UP001221268"/>
    </source>
</evidence>
<proteinExistence type="predicted"/>
<reference evidence="2 3" key="1">
    <citation type="submission" date="2023-01" db="EMBL/GenBank/DDBJ databases">
        <authorList>
            <person name="Yang C."/>
        </authorList>
    </citation>
    <scope>NUCLEOTIDE SEQUENCE [LARGE SCALE GENOMIC DNA]</scope>
    <source>
        <strain evidence="2 3">ZJ106</strain>
    </source>
</reference>
<gene>
    <name evidence="2" type="ORF">PJU73_01035</name>
</gene>
<organism evidence="2 3">
    <name type="scientific">Neisseria lisongii</name>
    <dbReference type="NCBI Taxonomy" id="2912188"/>
    <lineage>
        <taxon>Bacteria</taxon>
        <taxon>Pseudomonadati</taxon>
        <taxon>Pseudomonadota</taxon>
        <taxon>Betaproteobacteria</taxon>
        <taxon>Neisseriales</taxon>
        <taxon>Neisseriaceae</taxon>
        <taxon>Neisseria</taxon>
    </lineage>
</organism>